<gene>
    <name evidence="2" type="ORF">MPC4_340021</name>
</gene>
<reference evidence="2 3" key="1">
    <citation type="submission" date="2019-05" db="EMBL/GenBank/DDBJ databases">
        <authorList>
            <person name="Farhan Ul Haque M."/>
        </authorList>
    </citation>
    <scope>NUCLEOTIDE SEQUENCE [LARGE SCALE GENOMIC DNA]</scope>
    <source>
        <strain evidence="2">2</strain>
    </source>
</reference>
<protein>
    <submittedName>
        <fullName evidence="2">Uncharacterized protein</fullName>
    </submittedName>
</protein>
<sequence length="66" mass="7437">MMRPSHAFKGGVDRLRREKHTPRPDEYGMTSFSAHVVLRSWKSGPQTHQDIVGDAERAAPLLEPPT</sequence>
<keyword evidence="3" id="KW-1185">Reference proteome</keyword>
<name>A0A8B6M9T3_METTU</name>
<comment type="caution">
    <text evidence="2">The sequence shown here is derived from an EMBL/GenBank/DDBJ whole genome shotgun (WGS) entry which is preliminary data.</text>
</comment>
<evidence type="ECO:0000256" key="1">
    <source>
        <dbReference type="SAM" id="MobiDB-lite"/>
    </source>
</evidence>
<dbReference type="EMBL" id="CABFMQ020000092">
    <property type="protein sequence ID" value="VTZ51265.1"/>
    <property type="molecule type" value="Genomic_DNA"/>
</dbReference>
<dbReference type="Proteomes" id="UP000485880">
    <property type="component" value="Unassembled WGS sequence"/>
</dbReference>
<evidence type="ECO:0000313" key="2">
    <source>
        <dbReference type="EMBL" id="VTZ51265.1"/>
    </source>
</evidence>
<feature type="compositionally biased region" description="Basic and acidic residues" evidence="1">
    <location>
        <begin position="11"/>
        <end position="26"/>
    </location>
</feature>
<feature type="region of interest" description="Disordered" evidence="1">
    <location>
        <begin position="1"/>
        <end position="28"/>
    </location>
</feature>
<organism evidence="2 3">
    <name type="scientific">Methylocella tundrae</name>
    <dbReference type="NCBI Taxonomy" id="227605"/>
    <lineage>
        <taxon>Bacteria</taxon>
        <taxon>Pseudomonadati</taxon>
        <taxon>Pseudomonadota</taxon>
        <taxon>Alphaproteobacteria</taxon>
        <taxon>Hyphomicrobiales</taxon>
        <taxon>Beijerinckiaceae</taxon>
        <taxon>Methylocella</taxon>
    </lineage>
</organism>
<accession>A0A8B6M9T3</accession>
<evidence type="ECO:0000313" key="3">
    <source>
        <dbReference type="Proteomes" id="UP000485880"/>
    </source>
</evidence>
<dbReference type="AlphaFoldDB" id="A0A8B6M9T3"/>
<proteinExistence type="predicted"/>